<dbReference type="InParanoid" id="A0A1X2HFG3"/>
<feature type="compositionally biased region" description="Basic and acidic residues" evidence="1">
    <location>
        <begin position="123"/>
        <end position="141"/>
    </location>
</feature>
<evidence type="ECO:0000313" key="3">
    <source>
        <dbReference type="EMBL" id="ORY97668.1"/>
    </source>
</evidence>
<organism evidence="3 4">
    <name type="scientific">Syncephalastrum racemosum</name>
    <name type="common">Filamentous fungus</name>
    <dbReference type="NCBI Taxonomy" id="13706"/>
    <lineage>
        <taxon>Eukaryota</taxon>
        <taxon>Fungi</taxon>
        <taxon>Fungi incertae sedis</taxon>
        <taxon>Mucoromycota</taxon>
        <taxon>Mucoromycotina</taxon>
        <taxon>Mucoromycetes</taxon>
        <taxon>Mucorales</taxon>
        <taxon>Syncephalastraceae</taxon>
        <taxon>Syncephalastrum</taxon>
    </lineage>
</organism>
<dbReference type="AlphaFoldDB" id="A0A1X2HFG3"/>
<comment type="caution">
    <text evidence="3">The sequence shown here is derived from an EMBL/GenBank/DDBJ whole genome shotgun (WGS) entry which is preliminary data.</text>
</comment>
<feature type="region of interest" description="Disordered" evidence="1">
    <location>
        <begin position="91"/>
        <end position="185"/>
    </location>
</feature>
<reference evidence="3 4" key="1">
    <citation type="submission" date="2016-07" db="EMBL/GenBank/DDBJ databases">
        <title>Pervasive Adenine N6-methylation of Active Genes in Fungi.</title>
        <authorList>
            <consortium name="DOE Joint Genome Institute"/>
            <person name="Mondo S.J."/>
            <person name="Dannebaum R.O."/>
            <person name="Kuo R.C."/>
            <person name="Labutti K."/>
            <person name="Haridas S."/>
            <person name="Kuo A."/>
            <person name="Salamov A."/>
            <person name="Ahrendt S.R."/>
            <person name="Lipzen A."/>
            <person name="Sullivan W."/>
            <person name="Andreopoulos W.B."/>
            <person name="Clum A."/>
            <person name="Lindquist E."/>
            <person name="Daum C."/>
            <person name="Ramamoorthy G.K."/>
            <person name="Gryganskyi A."/>
            <person name="Culley D."/>
            <person name="Magnuson J.K."/>
            <person name="James T.Y."/>
            <person name="O'Malley M.A."/>
            <person name="Stajich J.E."/>
            <person name="Spatafora J.W."/>
            <person name="Visel A."/>
            <person name="Grigoriev I.V."/>
        </authorList>
    </citation>
    <scope>NUCLEOTIDE SEQUENCE [LARGE SCALE GENOMIC DNA]</scope>
    <source>
        <strain evidence="3 4">NRRL 2496</strain>
    </source>
</reference>
<dbReference type="EMBL" id="MCGN01000004">
    <property type="protein sequence ID" value="ORY97668.1"/>
    <property type="molecule type" value="Genomic_DNA"/>
</dbReference>
<gene>
    <name evidence="3" type="ORF">BCR43DRAFT_490148</name>
</gene>
<sequence length="185" mass="19790">MRFVASAVTVLLAVYLQTGPALIQAAPVRSQVTDIETEGRFPRHIYNKRSPRPEGGDDGGDGGGNQATSDPVGMAQGLADFATGFAHGAPLSAKGLASRPDTIIPTLITTGGVPEKTTKRKRSESQKDEHGELSGKSKPDSADEEIDKAMQQRAYHYAVSALDEAEQRVQPSPDQQVVQEQHLTQ</sequence>
<name>A0A1X2HFG3_SYNRA</name>
<feature type="region of interest" description="Disordered" evidence="1">
    <location>
        <begin position="34"/>
        <end position="75"/>
    </location>
</feature>
<accession>A0A1X2HFG3</accession>
<proteinExistence type="predicted"/>
<feature type="chain" id="PRO_5012371809" evidence="2">
    <location>
        <begin position="26"/>
        <end position="185"/>
    </location>
</feature>
<dbReference type="Proteomes" id="UP000242180">
    <property type="component" value="Unassembled WGS sequence"/>
</dbReference>
<evidence type="ECO:0000256" key="2">
    <source>
        <dbReference type="SAM" id="SignalP"/>
    </source>
</evidence>
<keyword evidence="4" id="KW-1185">Reference proteome</keyword>
<keyword evidence="2" id="KW-0732">Signal</keyword>
<evidence type="ECO:0000313" key="4">
    <source>
        <dbReference type="Proteomes" id="UP000242180"/>
    </source>
</evidence>
<feature type="compositionally biased region" description="Polar residues" evidence="1">
    <location>
        <begin position="169"/>
        <end position="185"/>
    </location>
</feature>
<evidence type="ECO:0000256" key="1">
    <source>
        <dbReference type="SAM" id="MobiDB-lite"/>
    </source>
</evidence>
<feature type="signal peptide" evidence="2">
    <location>
        <begin position="1"/>
        <end position="25"/>
    </location>
</feature>
<protein>
    <submittedName>
        <fullName evidence="3">Uncharacterized protein</fullName>
    </submittedName>
</protein>